<reference evidence="3 4" key="1">
    <citation type="submission" date="2024-09" db="EMBL/GenBank/DDBJ databases">
        <authorList>
            <person name="Sun Q."/>
            <person name="Mori K."/>
        </authorList>
    </citation>
    <scope>NUCLEOTIDE SEQUENCE [LARGE SCALE GENOMIC DNA]</scope>
    <source>
        <strain evidence="3 4">JCM 3324</strain>
    </source>
</reference>
<proteinExistence type="predicted"/>
<keyword evidence="2" id="KW-0732">Signal</keyword>
<keyword evidence="4" id="KW-1185">Reference proteome</keyword>
<sequence>MAAALVLAMAASTTPALAHWNGTGQDIASIHIYPYSYNSTWQTPLNRALSNWNATSSPANFYKSSNSGSTLTVKSYSNTWYGYYTRCGGMCMYVKLNSRTINRDASNWANFVTSVFVHELGHALNLAHNSVTSIMNHSRNRNGMIKPQPHDVSDVNAYY</sequence>
<evidence type="ECO:0000313" key="4">
    <source>
        <dbReference type="Proteomes" id="UP001589568"/>
    </source>
</evidence>
<organism evidence="3 4">
    <name type="scientific">Nonomuraea salmonea</name>
    <dbReference type="NCBI Taxonomy" id="46181"/>
    <lineage>
        <taxon>Bacteria</taxon>
        <taxon>Bacillati</taxon>
        <taxon>Actinomycetota</taxon>
        <taxon>Actinomycetes</taxon>
        <taxon>Streptosporangiales</taxon>
        <taxon>Streptosporangiaceae</taxon>
        <taxon>Nonomuraea</taxon>
    </lineage>
</organism>
<dbReference type="EMBL" id="JBHMCF010000041">
    <property type="protein sequence ID" value="MFB9475259.1"/>
    <property type="molecule type" value="Genomic_DNA"/>
</dbReference>
<evidence type="ECO:0008006" key="5">
    <source>
        <dbReference type="Google" id="ProtNLM"/>
    </source>
</evidence>
<dbReference type="RefSeq" id="WP_345385175.1">
    <property type="nucleotide sequence ID" value="NZ_BAAAXS010000001.1"/>
</dbReference>
<feature type="chain" id="PRO_5047538031" description="Matrixin family metalloprotease" evidence="2">
    <location>
        <begin position="19"/>
        <end position="159"/>
    </location>
</feature>
<comment type="caution">
    <text evidence="3">The sequence shown here is derived from an EMBL/GenBank/DDBJ whole genome shotgun (WGS) entry which is preliminary data.</text>
</comment>
<dbReference type="SUPFAM" id="SSF55486">
    <property type="entry name" value="Metalloproteases ('zincins'), catalytic domain"/>
    <property type="match status" value="1"/>
</dbReference>
<feature type="region of interest" description="Disordered" evidence="1">
    <location>
        <begin position="139"/>
        <end position="159"/>
    </location>
</feature>
<evidence type="ECO:0000256" key="1">
    <source>
        <dbReference type="SAM" id="MobiDB-lite"/>
    </source>
</evidence>
<protein>
    <recommendedName>
        <fullName evidence="5">Matrixin family metalloprotease</fullName>
    </recommendedName>
</protein>
<evidence type="ECO:0000256" key="2">
    <source>
        <dbReference type="SAM" id="SignalP"/>
    </source>
</evidence>
<name>A0ABV5NY63_9ACTN</name>
<gene>
    <name evidence="3" type="ORF">ACFFR3_37720</name>
</gene>
<dbReference type="Gene3D" id="3.40.390.10">
    <property type="entry name" value="Collagenase (Catalytic Domain)"/>
    <property type="match status" value="1"/>
</dbReference>
<evidence type="ECO:0000313" key="3">
    <source>
        <dbReference type="EMBL" id="MFB9475259.1"/>
    </source>
</evidence>
<feature type="signal peptide" evidence="2">
    <location>
        <begin position="1"/>
        <end position="18"/>
    </location>
</feature>
<dbReference type="Proteomes" id="UP001589568">
    <property type="component" value="Unassembled WGS sequence"/>
</dbReference>
<accession>A0ABV5NY63</accession>
<dbReference type="InterPro" id="IPR024079">
    <property type="entry name" value="MetalloPept_cat_dom_sf"/>
</dbReference>